<evidence type="ECO:0000256" key="1">
    <source>
        <dbReference type="SAM" id="Phobius"/>
    </source>
</evidence>
<feature type="transmembrane region" description="Helical" evidence="1">
    <location>
        <begin position="162"/>
        <end position="182"/>
    </location>
</feature>
<feature type="transmembrane region" description="Helical" evidence="1">
    <location>
        <begin position="58"/>
        <end position="79"/>
    </location>
</feature>
<evidence type="ECO:0000313" key="2">
    <source>
        <dbReference type="EMBL" id="TCV95437.1"/>
    </source>
</evidence>
<dbReference type="AlphaFoldDB" id="A0A4R3YRF8"/>
<dbReference type="EMBL" id="SMCR01000005">
    <property type="protein sequence ID" value="TCV95437.1"/>
    <property type="molecule type" value="Genomic_DNA"/>
</dbReference>
<dbReference type="RefSeq" id="WP_131865548.1">
    <property type="nucleotide sequence ID" value="NZ_SMCR01000005.1"/>
</dbReference>
<accession>A0A4R3YRF8</accession>
<proteinExistence type="predicted"/>
<feature type="transmembrane region" description="Helical" evidence="1">
    <location>
        <begin position="85"/>
        <end position="106"/>
    </location>
</feature>
<protein>
    <submittedName>
        <fullName evidence="2">Putative membrane protein</fullName>
    </submittedName>
</protein>
<sequence>MKRLFPSCLLRFLGVLALIAYPFAVWLGLSHWPPERLAALLGLMFILRMLLCRRRLSMPWLASALALTGIVLCVASLLLKQYQLLLYYPVIVNALMLVLFGLSLFSRASLVERLARLQKPNLSPAGVAYTRKVTIAWCLFFLANGSMALFSCLYGTMSFWALYNGAISYLLMALLMGIEWRVRKRVQVQH</sequence>
<dbReference type="OrthoDB" id="8537043at2"/>
<feature type="transmembrane region" description="Helical" evidence="1">
    <location>
        <begin position="12"/>
        <end position="29"/>
    </location>
</feature>
<feature type="transmembrane region" description="Helical" evidence="1">
    <location>
        <begin position="135"/>
        <end position="156"/>
    </location>
</feature>
<evidence type="ECO:0000313" key="3">
    <source>
        <dbReference type="Proteomes" id="UP000295719"/>
    </source>
</evidence>
<keyword evidence="1" id="KW-1133">Transmembrane helix</keyword>
<comment type="caution">
    <text evidence="2">The sequence shown here is derived from an EMBL/GenBank/DDBJ whole genome shotgun (WGS) entry which is preliminary data.</text>
</comment>
<keyword evidence="1" id="KW-0472">Membrane</keyword>
<feature type="transmembrane region" description="Helical" evidence="1">
    <location>
        <begin position="35"/>
        <end position="51"/>
    </location>
</feature>
<keyword evidence="3" id="KW-1185">Reference proteome</keyword>
<name>A0A4R3YRF8_9GAMM</name>
<organism evidence="2 3">
    <name type="scientific">Biostraticola tofi</name>
    <dbReference type="NCBI Taxonomy" id="466109"/>
    <lineage>
        <taxon>Bacteria</taxon>
        <taxon>Pseudomonadati</taxon>
        <taxon>Pseudomonadota</taxon>
        <taxon>Gammaproteobacteria</taxon>
        <taxon>Enterobacterales</taxon>
        <taxon>Bruguierivoracaceae</taxon>
        <taxon>Biostraticola</taxon>
    </lineage>
</organism>
<reference evidence="2 3" key="1">
    <citation type="submission" date="2019-03" db="EMBL/GenBank/DDBJ databases">
        <title>Genomic Encyclopedia of Type Strains, Phase IV (KMG-IV): sequencing the most valuable type-strain genomes for metagenomic binning, comparative biology and taxonomic classification.</title>
        <authorList>
            <person name="Goeker M."/>
        </authorList>
    </citation>
    <scope>NUCLEOTIDE SEQUENCE [LARGE SCALE GENOMIC DNA]</scope>
    <source>
        <strain evidence="2 3">DSM 19580</strain>
    </source>
</reference>
<keyword evidence="1" id="KW-0812">Transmembrane</keyword>
<dbReference type="Proteomes" id="UP000295719">
    <property type="component" value="Unassembled WGS sequence"/>
</dbReference>
<gene>
    <name evidence="2" type="ORF">EDC52_10539</name>
</gene>